<organism evidence="1 2">
    <name type="scientific">Pilibacter termitis</name>
    <dbReference type="NCBI Taxonomy" id="263852"/>
    <lineage>
        <taxon>Bacteria</taxon>
        <taxon>Bacillati</taxon>
        <taxon>Bacillota</taxon>
        <taxon>Bacilli</taxon>
        <taxon>Lactobacillales</taxon>
        <taxon>Enterococcaceae</taxon>
        <taxon>Pilibacter</taxon>
    </lineage>
</organism>
<proteinExistence type="predicted"/>
<gene>
    <name evidence="1" type="ORF">SAMN02745116_02229</name>
</gene>
<reference evidence="1 2" key="1">
    <citation type="submission" date="2017-02" db="EMBL/GenBank/DDBJ databases">
        <authorList>
            <person name="Peterson S.W."/>
        </authorList>
    </citation>
    <scope>NUCLEOTIDE SEQUENCE [LARGE SCALE GENOMIC DNA]</scope>
    <source>
        <strain evidence="1 2">ATCC BAA-1030</strain>
    </source>
</reference>
<keyword evidence="2" id="KW-1185">Reference proteome</keyword>
<evidence type="ECO:0000313" key="2">
    <source>
        <dbReference type="Proteomes" id="UP000190328"/>
    </source>
</evidence>
<dbReference type="EMBL" id="FUXI01000030">
    <property type="protein sequence ID" value="SKA04298.1"/>
    <property type="molecule type" value="Genomic_DNA"/>
</dbReference>
<sequence>MSHAIYLPEAQLQVALRTATKLLPLVARQRKAEWGDLKSATANTVVHLLET</sequence>
<protein>
    <submittedName>
        <fullName evidence="1">Uncharacterized protein</fullName>
    </submittedName>
</protein>
<accession>A0A1T4QM02</accession>
<dbReference type="AlphaFoldDB" id="A0A1T4QM02"/>
<dbReference type="RefSeq" id="WP_159443307.1">
    <property type="nucleotide sequence ID" value="NZ_FUXI01000030.1"/>
</dbReference>
<evidence type="ECO:0000313" key="1">
    <source>
        <dbReference type="EMBL" id="SKA04298.1"/>
    </source>
</evidence>
<dbReference type="Proteomes" id="UP000190328">
    <property type="component" value="Unassembled WGS sequence"/>
</dbReference>
<name>A0A1T4QM02_9ENTE</name>